<name>A0A6J6UVI6_9ZZZZ</name>
<dbReference type="EMBL" id="CAEZYZ010000293">
    <property type="protein sequence ID" value="CAB4763314.1"/>
    <property type="molecule type" value="Genomic_DNA"/>
</dbReference>
<accession>A0A6J6UVI6</accession>
<evidence type="ECO:0000313" key="2">
    <source>
        <dbReference type="EMBL" id="CAB4763314.1"/>
    </source>
</evidence>
<sequence length="67" mass="6991">MRAGSISARRPCSASACAYWPETNATSMPESPPLVILATTSSFVACFVTVTGAPVFSWNFAGRSSGM</sequence>
<evidence type="ECO:0000256" key="1">
    <source>
        <dbReference type="SAM" id="Phobius"/>
    </source>
</evidence>
<keyword evidence="1" id="KW-0472">Membrane</keyword>
<keyword evidence="1" id="KW-0812">Transmembrane</keyword>
<keyword evidence="1" id="KW-1133">Transmembrane helix</keyword>
<dbReference type="AlphaFoldDB" id="A0A6J6UVI6"/>
<feature type="transmembrane region" description="Helical" evidence="1">
    <location>
        <begin position="34"/>
        <end position="61"/>
    </location>
</feature>
<proteinExistence type="predicted"/>
<protein>
    <submittedName>
        <fullName evidence="2">Unannotated protein</fullName>
    </submittedName>
</protein>
<reference evidence="2" key="1">
    <citation type="submission" date="2020-05" db="EMBL/GenBank/DDBJ databases">
        <authorList>
            <person name="Chiriac C."/>
            <person name="Salcher M."/>
            <person name="Ghai R."/>
            <person name="Kavagutti S V."/>
        </authorList>
    </citation>
    <scope>NUCLEOTIDE SEQUENCE</scope>
</reference>
<organism evidence="2">
    <name type="scientific">freshwater metagenome</name>
    <dbReference type="NCBI Taxonomy" id="449393"/>
    <lineage>
        <taxon>unclassified sequences</taxon>
        <taxon>metagenomes</taxon>
        <taxon>ecological metagenomes</taxon>
    </lineage>
</organism>
<gene>
    <name evidence="2" type="ORF">UFOPK2810_01493</name>
</gene>